<evidence type="ECO:0000313" key="2">
    <source>
        <dbReference type="EMBL" id="EGT37066.1"/>
    </source>
</evidence>
<reference evidence="3" key="1">
    <citation type="submission" date="2011-07" db="EMBL/GenBank/DDBJ databases">
        <authorList>
            <consortium name="Caenorhabditis brenneri Sequencing and Analysis Consortium"/>
            <person name="Wilson R.K."/>
        </authorList>
    </citation>
    <scope>NUCLEOTIDE SEQUENCE [LARGE SCALE GENOMIC DNA]</scope>
    <source>
        <strain evidence="3">PB2801</strain>
    </source>
</reference>
<feature type="compositionally biased region" description="Basic and acidic residues" evidence="1">
    <location>
        <begin position="292"/>
        <end position="302"/>
    </location>
</feature>
<dbReference type="AlphaFoldDB" id="G0NT95"/>
<sequence>MSQTSHTASRPTIFHRDTANYISQFFQSYKLPSSAVNHIMFKRLCQHLNPLVLLPSVHKLESLKSNVFSHQPCSICGIDDQNQFSCLLDVDDAAMFLSVAVLTQQKMISQAKRDILNENLAICVDHIRILHGAMMKLIGISSKTSFDDLPEYNFLGARAVYNNLIGKKRLKHRLPVPEAESMPSIGSEKNLDNNEEQAPKELKLEEPDLEKVKIEEPDYEEQTSSDTHTVPSALPSTSSSFPSLIPSNSTVYTLKNGKKVVKAPANLTTSALASSSGKLVVYRVAKRKVFKRHQESDARNPEHSQAVNRTGSYREDTRLDAEIDRRVRTMHYHTISNDHNVSAHLLGKGFKNVDLHFIFLLNTYSIENKS</sequence>
<feature type="region of interest" description="Disordered" evidence="1">
    <location>
        <begin position="292"/>
        <end position="312"/>
    </location>
</feature>
<protein>
    <submittedName>
        <fullName evidence="2">Uncharacterized protein</fullName>
    </submittedName>
</protein>
<dbReference type="eggNOG" id="ENOG502TID4">
    <property type="taxonomic scope" value="Eukaryota"/>
</dbReference>
<feature type="region of interest" description="Disordered" evidence="1">
    <location>
        <begin position="177"/>
        <end position="242"/>
    </location>
</feature>
<dbReference type="OrthoDB" id="5830592at2759"/>
<gene>
    <name evidence="2" type="ORF">CAEBREN_20180</name>
</gene>
<keyword evidence="3" id="KW-1185">Reference proteome</keyword>
<feature type="compositionally biased region" description="Basic and acidic residues" evidence="1">
    <location>
        <begin position="189"/>
        <end position="216"/>
    </location>
</feature>
<evidence type="ECO:0000256" key="1">
    <source>
        <dbReference type="SAM" id="MobiDB-lite"/>
    </source>
</evidence>
<dbReference type="FunCoup" id="G0NT95">
    <property type="interactions" value="1036"/>
</dbReference>
<dbReference type="EMBL" id="GL379942">
    <property type="protein sequence ID" value="EGT37066.1"/>
    <property type="molecule type" value="Genomic_DNA"/>
</dbReference>
<name>G0NT95_CAEBE</name>
<proteinExistence type="predicted"/>
<feature type="compositionally biased region" description="Low complexity" evidence="1">
    <location>
        <begin position="231"/>
        <end position="242"/>
    </location>
</feature>
<dbReference type="Proteomes" id="UP000008068">
    <property type="component" value="Unassembled WGS sequence"/>
</dbReference>
<dbReference type="InParanoid" id="G0NT95"/>
<dbReference type="HOGENOM" id="CLU_748473_0_0_1"/>
<accession>G0NT95</accession>
<organism evidence="3">
    <name type="scientific">Caenorhabditis brenneri</name>
    <name type="common">Nematode worm</name>
    <dbReference type="NCBI Taxonomy" id="135651"/>
    <lineage>
        <taxon>Eukaryota</taxon>
        <taxon>Metazoa</taxon>
        <taxon>Ecdysozoa</taxon>
        <taxon>Nematoda</taxon>
        <taxon>Chromadorea</taxon>
        <taxon>Rhabditida</taxon>
        <taxon>Rhabditina</taxon>
        <taxon>Rhabditomorpha</taxon>
        <taxon>Rhabditoidea</taxon>
        <taxon>Rhabditidae</taxon>
        <taxon>Peloderinae</taxon>
        <taxon>Caenorhabditis</taxon>
    </lineage>
</organism>
<evidence type="ECO:0000313" key="3">
    <source>
        <dbReference type="Proteomes" id="UP000008068"/>
    </source>
</evidence>